<keyword evidence="9" id="KW-1185">Reference proteome</keyword>
<proteinExistence type="inferred from homology"/>
<name>A0A9N9TSM7_PHYSR</name>
<evidence type="ECO:0000259" key="7">
    <source>
        <dbReference type="PROSITE" id="PS51144"/>
    </source>
</evidence>
<dbReference type="InterPro" id="IPR036398">
    <property type="entry name" value="CA_dom_sf"/>
</dbReference>
<organism evidence="8 9">
    <name type="scientific">Phyllotreta striolata</name>
    <name type="common">Striped flea beetle</name>
    <name type="synonym">Crioceris striolata</name>
    <dbReference type="NCBI Taxonomy" id="444603"/>
    <lineage>
        <taxon>Eukaryota</taxon>
        <taxon>Metazoa</taxon>
        <taxon>Ecdysozoa</taxon>
        <taxon>Arthropoda</taxon>
        <taxon>Hexapoda</taxon>
        <taxon>Insecta</taxon>
        <taxon>Pterygota</taxon>
        <taxon>Neoptera</taxon>
        <taxon>Endopterygota</taxon>
        <taxon>Coleoptera</taxon>
        <taxon>Polyphaga</taxon>
        <taxon>Cucujiformia</taxon>
        <taxon>Chrysomeloidea</taxon>
        <taxon>Chrysomelidae</taxon>
        <taxon>Galerucinae</taxon>
        <taxon>Alticini</taxon>
        <taxon>Phyllotreta</taxon>
    </lineage>
</organism>
<dbReference type="InterPro" id="IPR001148">
    <property type="entry name" value="CA_dom"/>
</dbReference>
<dbReference type="Gene3D" id="3.10.200.10">
    <property type="entry name" value="Alpha carbonic anhydrase"/>
    <property type="match status" value="1"/>
</dbReference>
<reference evidence="8" key="1">
    <citation type="submission" date="2022-01" db="EMBL/GenBank/DDBJ databases">
        <authorList>
            <person name="King R."/>
        </authorList>
    </citation>
    <scope>NUCLEOTIDE SEQUENCE</scope>
</reference>
<dbReference type="OrthoDB" id="429145at2759"/>
<dbReference type="SUPFAM" id="SSF51069">
    <property type="entry name" value="Carbonic anhydrase"/>
    <property type="match status" value="1"/>
</dbReference>
<dbReference type="EC" id="4.2.1.1" evidence="2"/>
<dbReference type="PANTHER" id="PTHR18952">
    <property type="entry name" value="CARBONIC ANHYDRASE"/>
    <property type="match status" value="1"/>
</dbReference>
<dbReference type="AlphaFoldDB" id="A0A9N9TSM7"/>
<evidence type="ECO:0000256" key="1">
    <source>
        <dbReference type="ARBA" id="ARBA00010718"/>
    </source>
</evidence>
<dbReference type="SMART" id="SM01057">
    <property type="entry name" value="Carb_anhydrase"/>
    <property type="match status" value="1"/>
</dbReference>
<sequence length="275" mass="31949">MKFPPLKFENYERRAKYFVYKTEHGGVHIKFKMKNFMDSRVPKLSGGILGEQYVLDNLHFHCYSDHMIYGKSYPVEAHFVHYRRSLGSMRIAKSSKISDAIAVVSIMYEVYNTMSPKIALFEAIQKCHSNCCLPTEAQFRLRDILPSYLRSYYIYRNFDNMNKIWIVMTVPGILSYWQYSQLINLLGSTNNPTQELATKYASYIINGCVLNPVKPNTSPTCTKVKKKSTIYTQSQPSNYNTWYYGAQMYPMVQPLPNNNIEDNKIENFDDNNGTS</sequence>
<keyword evidence="4" id="KW-0862">Zinc</keyword>
<comment type="similarity">
    <text evidence="1">Belongs to the alpha-carbonic anhydrase family.</text>
</comment>
<evidence type="ECO:0000256" key="5">
    <source>
        <dbReference type="ARBA" id="ARBA00023239"/>
    </source>
</evidence>
<protein>
    <recommendedName>
        <fullName evidence="2">carbonic anhydrase</fullName>
        <ecNumber evidence="2">4.2.1.1</ecNumber>
    </recommendedName>
</protein>
<dbReference type="GO" id="GO:0004089">
    <property type="term" value="F:carbonate dehydratase activity"/>
    <property type="evidence" value="ECO:0007669"/>
    <property type="project" value="UniProtKB-EC"/>
</dbReference>
<evidence type="ECO:0000313" key="8">
    <source>
        <dbReference type="EMBL" id="CAG9860496.1"/>
    </source>
</evidence>
<comment type="catalytic activity">
    <reaction evidence="6">
        <text>hydrogencarbonate + H(+) = CO2 + H2O</text>
        <dbReference type="Rhea" id="RHEA:10748"/>
        <dbReference type="ChEBI" id="CHEBI:15377"/>
        <dbReference type="ChEBI" id="CHEBI:15378"/>
        <dbReference type="ChEBI" id="CHEBI:16526"/>
        <dbReference type="ChEBI" id="CHEBI:17544"/>
        <dbReference type="EC" id="4.2.1.1"/>
    </reaction>
</comment>
<evidence type="ECO:0000256" key="6">
    <source>
        <dbReference type="ARBA" id="ARBA00048348"/>
    </source>
</evidence>
<evidence type="ECO:0000256" key="4">
    <source>
        <dbReference type="ARBA" id="ARBA00022833"/>
    </source>
</evidence>
<evidence type="ECO:0000256" key="2">
    <source>
        <dbReference type="ARBA" id="ARBA00012925"/>
    </source>
</evidence>
<feature type="domain" description="Alpha-carbonic anhydrase" evidence="7">
    <location>
        <begin position="1"/>
        <end position="275"/>
    </location>
</feature>
<keyword evidence="3" id="KW-0479">Metal-binding</keyword>
<keyword evidence="5" id="KW-0456">Lyase</keyword>
<dbReference type="EMBL" id="OU900096">
    <property type="protein sequence ID" value="CAG9860496.1"/>
    <property type="molecule type" value="Genomic_DNA"/>
</dbReference>
<dbReference type="PROSITE" id="PS51144">
    <property type="entry name" value="ALPHA_CA_2"/>
    <property type="match status" value="1"/>
</dbReference>
<dbReference type="InterPro" id="IPR023561">
    <property type="entry name" value="Carbonic_anhydrase_a-class"/>
</dbReference>
<dbReference type="PANTHER" id="PTHR18952:SF265">
    <property type="entry name" value="CARBONIC ANHYDRASE"/>
    <property type="match status" value="1"/>
</dbReference>
<gene>
    <name evidence="8" type="ORF">PHYEVI_LOCUS6849</name>
</gene>
<accession>A0A9N9TSM7</accession>
<evidence type="ECO:0000313" key="9">
    <source>
        <dbReference type="Proteomes" id="UP001153712"/>
    </source>
</evidence>
<dbReference type="GO" id="GO:0008270">
    <property type="term" value="F:zinc ion binding"/>
    <property type="evidence" value="ECO:0007669"/>
    <property type="project" value="InterPro"/>
</dbReference>
<dbReference type="Proteomes" id="UP001153712">
    <property type="component" value="Chromosome 3"/>
</dbReference>
<evidence type="ECO:0000256" key="3">
    <source>
        <dbReference type="ARBA" id="ARBA00022723"/>
    </source>
</evidence>
<dbReference type="Pfam" id="PF00194">
    <property type="entry name" value="Carb_anhydrase"/>
    <property type="match status" value="1"/>
</dbReference>